<dbReference type="EMBL" id="GGEC01085849">
    <property type="protein sequence ID" value="MBX66333.1"/>
    <property type="molecule type" value="Transcribed_RNA"/>
</dbReference>
<dbReference type="AlphaFoldDB" id="A0A2P2QH56"/>
<protein>
    <submittedName>
        <fullName evidence="1">Uncharacterized protein</fullName>
    </submittedName>
</protein>
<evidence type="ECO:0000313" key="1">
    <source>
        <dbReference type="EMBL" id="MBX66333.1"/>
    </source>
</evidence>
<proteinExistence type="predicted"/>
<sequence>MEEEGEQSSKCCCMFQKKVSDLYATNPVTITTLHKFNYVCLDNGLQ</sequence>
<accession>A0A2P2QH56</accession>
<reference evidence="1" key="1">
    <citation type="submission" date="2018-02" db="EMBL/GenBank/DDBJ databases">
        <title>Rhizophora mucronata_Transcriptome.</title>
        <authorList>
            <person name="Meera S.P."/>
            <person name="Sreeshan A."/>
            <person name="Augustine A."/>
        </authorList>
    </citation>
    <scope>NUCLEOTIDE SEQUENCE</scope>
    <source>
        <tissue evidence="1">Leaf</tissue>
    </source>
</reference>
<name>A0A2P2QH56_RHIMU</name>
<organism evidence="1">
    <name type="scientific">Rhizophora mucronata</name>
    <name type="common">Asiatic mangrove</name>
    <dbReference type="NCBI Taxonomy" id="61149"/>
    <lineage>
        <taxon>Eukaryota</taxon>
        <taxon>Viridiplantae</taxon>
        <taxon>Streptophyta</taxon>
        <taxon>Embryophyta</taxon>
        <taxon>Tracheophyta</taxon>
        <taxon>Spermatophyta</taxon>
        <taxon>Magnoliopsida</taxon>
        <taxon>eudicotyledons</taxon>
        <taxon>Gunneridae</taxon>
        <taxon>Pentapetalae</taxon>
        <taxon>rosids</taxon>
        <taxon>fabids</taxon>
        <taxon>Malpighiales</taxon>
        <taxon>Rhizophoraceae</taxon>
        <taxon>Rhizophora</taxon>
    </lineage>
</organism>